<feature type="domain" description="Aminoglycoside phosphotransferase" evidence="1">
    <location>
        <begin position="117"/>
        <end position="218"/>
    </location>
</feature>
<protein>
    <recommendedName>
        <fullName evidence="1">Aminoglycoside phosphotransferase domain-containing protein</fullName>
    </recommendedName>
</protein>
<dbReference type="Pfam" id="PF01636">
    <property type="entry name" value="APH"/>
    <property type="match status" value="1"/>
</dbReference>
<evidence type="ECO:0000313" key="2">
    <source>
        <dbReference type="EMBL" id="KAK4117596.1"/>
    </source>
</evidence>
<dbReference type="Proteomes" id="UP001302812">
    <property type="component" value="Unassembled WGS sequence"/>
</dbReference>
<dbReference type="GeneID" id="89940634"/>
<keyword evidence="3" id="KW-1185">Reference proteome</keyword>
<accession>A0AAN6TNS0</accession>
<dbReference type="EMBL" id="MU853332">
    <property type="protein sequence ID" value="KAK4117596.1"/>
    <property type="molecule type" value="Genomic_DNA"/>
</dbReference>
<evidence type="ECO:0000259" key="1">
    <source>
        <dbReference type="Pfam" id="PF01636"/>
    </source>
</evidence>
<organism evidence="2 3">
    <name type="scientific">Canariomyces notabilis</name>
    <dbReference type="NCBI Taxonomy" id="2074819"/>
    <lineage>
        <taxon>Eukaryota</taxon>
        <taxon>Fungi</taxon>
        <taxon>Dikarya</taxon>
        <taxon>Ascomycota</taxon>
        <taxon>Pezizomycotina</taxon>
        <taxon>Sordariomycetes</taxon>
        <taxon>Sordariomycetidae</taxon>
        <taxon>Sordariales</taxon>
        <taxon>Chaetomiaceae</taxon>
        <taxon>Canariomyces</taxon>
    </lineage>
</organism>
<evidence type="ECO:0000313" key="3">
    <source>
        <dbReference type="Proteomes" id="UP001302812"/>
    </source>
</evidence>
<dbReference type="Gene3D" id="3.90.1200.10">
    <property type="match status" value="1"/>
</dbReference>
<sequence>MSPTTQALEYSVDQEIADFFTKTTATRSACDARAKELAGGNVTPVAVQGVCSYSVYAGPGDEFVVQFRLKSLQLRPDIAQLAREIYGPWRRSGKEPLLVYVMSRVRGVSHLDFVLAHGLPPNAPENFTWRRNLIEDVARFFALAWKAPQHITPSERDILRYTYETELRLLLTSLPAPVFSLPMVLLHKDFGACNIMVDSVSFHLVGVIDWAEAEVGPFGLNLHSIQFLMGHFHLKHGCIRYDDYDVLEQAFWHTFREEVGGLGVVGLLLSLGFTSRLANMPKPEPIRDDESGAYNMRHLDGLLINPATRFT</sequence>
<comment type="caution">
    <text evidence="2">The sequence shown here is derived from an EMBL/GenBank/DDBJ whole genome shotgun (WGS) entry which is preliminary data.</text>
</comment>
<dbReference type="InterPro" id="IPR011009">
    <property type="entry name" value="Kinase-like_dom_sf"/>
</dbReference>
<reference evidence="2" key="1">
    <citation type="journal article" date="2023" name="Mol. Phylogenet. Evol.">
        <title>Genome-scale phylogeny and comparative genomics of the fungal order Sordariales.</title>
        <authorList>
            <person name="Hensen N."/>
            <person name="Bonometti L."/>
            <person name="Westerberg I."/>
            <person name="Brannstrom I.O."/>
            <person name="Guillou S."/>
            <person name="Cros-Aarteil S."/>
            <person name="Calhoun S."/>
            <person name="Haridas S."/>
            <person name="Kuo A."/>
            <person name="Mondo S."/>
            <person name="Pangilinan J."/>
            <person name="Riley R."/>
            <person name="LaButti K."/>
            <person name="Andreopoulos B."/>
            <person name="Lipzen A."/>
            <person name="Chen C."/>
            <person name="Yan M."/>
            <person name="Daum C."/>
            <person name="Ng V."/>
            <person name="Clum A."/>
            <person name="Steindorff A."/>
            <person name="Ohm R.A."/>
            <person name="Martin F."/>
            <person name="Silar P."/>
            <person name="Natvig D.O."/>
            <person name="Lalanne C."/>
            <person name="Gautier V."/>
            <person name="Ament-Velasquez S.L."/>
            <person name="Kruys A."/>
            <person name="Hutchinson M.I."/>
            <person name="Powell A.J."/>
            <person name="Barry K."/>
            <person name="Miller A.N."/>
            <person name="Grigoriev I.V."/>
            <person name="Debuchy R."/>
            <person name="Gladieux P."/>
            <person name="Hiltunen Thoren M."/>
            <person name="Johannesson H."/>
        </authorList>
    </citation>
    <scope>NUCLEOTIDE SEQUENCE</scope>
    <source>
        <strain evidence="2">CBS 508.74</strain>
    </source>
</reference>
<proteinExistence type="predicted"/>
<dbReference type="InterPro" id="IPR002575">
    <property type="entry name" value="Aminoglycoside_PTrfase"/>
</dbReference>
<dbReference type="SUPFAM" id="SSF56112">
    <property type="entry name" value="Protein kinase-like (PK-like)"/>
    <property type="match status" value="1"/>
</dbReference>
<name>A0AAN6TNS0_9PEZI</name>
<dbReference type="RefSeq" id="XP_064675166.1">
    <property type="nucleotide sequence ID" value="XM_064816509.1"/>
</dbReference>
<dbReference type="AlphaFoldDB" id="A0AAN6TNS0"/>
<gene>
    <name evidence="2" type="ORF">N656DRAFT_786305</name>
</gene>
<reference evidence="2" key="2">
    <citation type="submission" date="2023-05" db="EMBL/GenBank/DDBJ databases">
        <authorList>
            <consortium name="Lawrence Berkeley National Laboratory"/>
            <person name="Steindorff A."/>
            <person name="Hensen N."/>
            <person name="Bonometti L."/>
            <person name="Westerberg I."/>
            <person name="Brannstrom I.O."/>
            <person name="Guillou S."/>
            <person name="Cros-Aarteil S."/>
            <person name="Calhoun S."/>
            <person name="Haridas S."/>
            <person name="Kuo A."/>
            <person name="Mondo S."/>
            <person name="Pangilinan J."/>
            <person name="Riley R."/>
            <person name="Labutti K."/>
            <person name="Andreopoulos B."/>
            <person name="Lipzen A."/>
            <person name="Chen C."/>
            <person name="Yanf M."/>
            <person name="Daum C."/>
            <person name="Ng V."/>
            <person name="Clum A."/>
            <person name="Ohm R."/>
            <person name="Martin F."/>
            <person name="Silar P."/>
            <person name="Natvig D."/>
            <person name="Lalanne C."/>
            <person name="Gautier V."/>
            <person name="Ament-Velasquez S.L."/>
            <person name="Kruys A."/>
            <person name="Hutchinson M.I."/>
            <person name="Powell A.J."/>
            <person name="Barry K."/>
            <person name="Miller A.N."/>
            <person name="Grigoriev I.V."/>
            <person name="Debuchy R."/>
            <person name="Gladieux P."/>
            <person name="Thoren M.H."/>
            <person name="Johannesson H."/>
        </authorList>
    </citation>
    <scope>NUCLEOTIDE SEQUENCE</scope>
    <source>
        <strain evidence="2">CBS 508.74</strain>
    </source>
</reference>